<comment type="caution">
    <text evidence="2">The sequence shown here is derived from an EMBL/GenBank/DDBJ whole genome shotgun (WGS) entry which is preliminary data.</text>
</comment>
<evidence type="ECO:0000313" key="5">
    <source>
        <dbReference type="Proteomes" id="UP000051521"/>
    </source>
</evidence>
<organism evidence="2 4">
    <name type="scientific">Lactobacillus gigeriorum DSM 23908 = CRBIP 24.85</name>
    <dbReference type="NCBI Taxonomy" id="1423751"/>
    <lineage>
        <taxon>Bacteria</taxon>
        <taxon>Bacillati</taxon>
        <taxon>Bacillota</taxon>
        <taxon>Bacilli</taxon>
        <taxon>Lactobacillales</taxon>
        <taxon>Lactobacillaceae</taxon>
        <taxon>Lactobacillus</taxon>
    </lineage>
</organism>
<dbReference type="AlphaFoldDB" id="I7LDT3"/>
<feature type="compositionally biased region" description="Basic and acidic residues" evidence="1">
    <location>
        <begin position="486"/>
        <end position="521"/>
    </location>
</feature>
<keyword evidence="5" id="KW-1185">Reference proteome</keyword>
<dbReference type="GO" id="GO:0005524">
    <property type="term" value="F:ATP binding"/>
    <property type="evidence" value="ECO:0007669"/>
    <property type="project" value="UniProtKB-KW"/>
</dbReference>
<dbReference type="EMBL" id="AYZO01000064">
    <property type="protein sequence ID" value="KRN08866.1"/>
    <property type="molecule type" value="Genomic_DNA"/>
</dbReference>
<gene>
    <name evidence="2" type="ORF">BN52_05650</name>
    <name evidence="3" type="ORF">FC38_GL001655</name>
</gene>
<sequence length="793" mass="90208">MDRKKLKHLIHERKKTNQIEDSYDSQIPFCQLKVSLDKARKDGTLNIFRIKTLTKLRNNYEYEYSDHIRLKPYFEAEHPVMWQGIVSHITTPNAKTKPVGDILIDKVEFDGGQTGIFQAGRPIDYHLWLSLERIKMVSIPPLDGKHKISIGDVIQGISSVTSYGRGKYGLGTTFITGLGVPARFTAKNEHIPHVELISNYDRGDDWVLEVKNNPTLVEKIGESILTPTINLKEYAELRGHVDVRYQPARYDKYFERLVTDKAPEKNYDLLDADEHYYAGSIVGMKPVWNGQDYELDYKLKNIWLINGHKFGALVSAGQSVRLPRNYILPKESPEGSQIKFKALPDQTNKELLSNFSEVEIYNYHASEKMPTDQDALLGYFLLENQRYDFNARPYVMKYLAWLDEEKLDPTRVQTVINFMIHNRQLLAEGQLNNKIALAPSLAYEIGDRKYYDVELVLDLSNVISETELNSKLQVLEQVDQPAPAKPDVETKVEKPEEAETSKVDEESKAENPETKPSEPEASKPSNQEMRSVNDLKSDLGNEQIFIGEKDIIEVADSKGQIQISQANAKEIPLPTYKKLLKYIMRTYVNMKAVMPESDVLKKLRLQGYPVQELHLTGQDLSDIAKQNIPKIGLWFKDGDIWRFSAETFFSLVSYFKDHRNEFAKQVAVAKAKETKAMHLAELAKEEQAKQAEAAVEAVKPEIKPSPAPVKKTKPVITVSKKAIMKTATEAKQVRIITAAGTYLADEWHSLAQAQAELAKLVYRTNPSFIPAHEEFTGKEVLLAPAFVQLIEEV</sequence>
<reference evidence="3 5" key="2">
    <citation type="journal article" date="2015" name="Genome Announc.">
        <title>Expanding the biotechnology potential of lactobacilli through comparative genomics of 213 strains and associated genera.</title>
        <authorList>
            <person name="Sun Z."/>
            <person name="Harris H.M."/>
            <person name="McCann A."/>
            <person name="Guo C."/>
            <person name="Argimon S."/>
            <person name="Zhang W."/>
            <person name="Yang X."/>
            <person name="Jeffery I.B."/>
            <person name="Cooney J.C."/>
            <person name="Kagawa T.F."/>
            <person name="Liu W."/>
            <person name="Song Y."/>
            <person name="Salvetti E."/>
            <person name="Wrobel A."/>
            <person name="Rasinkangas P."/>
            <person name="Parkhill J."/>
            <person name="Rea M.C."/>
            <person name="O'Sullivan O."/>
            <person name="Ritari J."/>
            <person name="Douillard F.P."/>
            <person name="Paul Ross R."/>
            <person name="Yang R."/>
            <person name="Briner A.E."/>
            <person name="Felis G.E."/>
            <person name="de Vos W.M."/>
            <person name="Barrangou R."/>
            <person name="Klaenhammer T.R."/>
            <person name="Caufield P.W."/>
            <person name="Cui Y."/>
            <person name="Zhang H."/>
            <person name="O'Toole P.W."/>
        </authorList>
    </citation>
    <scope>NUCLEOTIDE SEQUENCE [LARGE SCALE GENOMIC DNA]</scope>
    <source>
        <strain evidence="3 5">DSM 23908</strain>
    </source>
</reference>
<dbReference type="Proteomes" id="UP000051521">
    <property type="component" value="Unassembled WGS sequence"/>
</dbReference>
<evidence type="ECO:0000313" key="2">
    <source>
        <dbReference type="EMBL" id="CCI87596.1"/>
    </source>
</evidence>
<evidence type="ECO:0000313" key="3">
    <source>
        <dbReference type="EMBL" id="KRN08866.1"/>
    </source>
</evidence>
<dbReference type="PATRIC" id="fig|1423751.3.peg.1710"/>
<reference evidence="2 4" key="1">
    <citation type="submission" date="2012-06" db="EMBL/GenBank/DDBJ databases">
        <title>Draft genome sequence of Lactobacillus gigeriorum CRBIP 24.85T, isolated from chicken crop.</title>
        <authorList>
            <person name="Cousin S."/>
            <person name="Ma L."/>
            <person name="Creno S."/>
            <person name="Clermont D."/>
            <person name="Loux V."/>
            <person name="Bizet C."/>
            <person name="Bouchier C."/>
        </authorList>
    </citation>
    <scope>NUCLEOTIDE SEQUENCE [LARGE SCALE GENOMIC DNA]</scope>
    <source>
        <strain evidence="4">CRBIP 24.85T</strain>
        <strain evidence="2">Type strain: CRBIP 24.85</strain>
    </source>
</reference>
<accession>I7LDT3</accession>
<dbReference type="EMBL" id="CAKC01000081">
    <property type="protein sequence ID" value="CCI87596.1"/>
    <property type="molecule type" value="Genomic_DNA"/>
</dbReference>
<dbReference type="OrthoDB" id="2293254at2"/>
<evidence type="ECO:0000313" key="4">
    <source>
        <dbReference type="Proteomes" id="UP000009326"/>
    </source>
</evidence>
<name>I7LDT3_9LACO</name>
<protein>
    <submittedName>
        <fullName evidence="2 3">Molybdenum ABC transporter ATP-binding protein</fullName>
    </submittedName>
</protein>
<keyword evidence="2" id="KW-0547">Nucleotide-binding</keyword>
<dbReference type="Proteomes" id="UP000009326">
    <property type="component" value="Unassembled WGS sequence"/>
</dbReference>
<evidence type="ECO:0000256" key="1">
    <source>
        <dbReference type="SAM" id="MobiDB-lite"/>
    </source>
</evidence>
<feature type="region of interest" description="Disordered" evidence="1">
    <location>
        <begin position="478"/>
        <end position="530"/>
    </location>
</feature>
<keyword evidence="2" id="KW-0067">ATP-binding</keyword>
<proteinExistence type="predicted"/>
<dbReference type="RefSeq" id="WP_008473865.1">
    <property type="nucleotide sequence ID" value="NZ_AYZO01000064.1"/>
</dbReference>